<comment type="caution">
    <text evidence="4">The sequence shown here is derived from an EMBL/GenBank/DDBJ whole genome shotgun (WGS) entry which is preliminary data.</text>
</comment>
<dbReference type="GO" id="GO:0004803">
    <property type="term" value="F:transposase activity"/>
    <property type="evidence" value="ECO:0007669"/>
    <property type="project" value="InterPro"/>
</dbReference>
<dbReference type="AlphaFoldDB" id="K1LJ83"/>
<feature type="region of interest" description="Disordered" evidence="1">
    <location>
        <begin position="188"/>
        <end position="217"/>
    </location>
</feature>
<evidence type="ECO:0000259" key="2">
    <source>
        <dbReference type="Pfam" id="PF01609"/>
    </source>
</evidence>
<protein>
    <recommendedName>
        <fullName evidence="6">Transposase InsH N-terminal domain-containing protein</fullName>
    </recommendedName>
</protein>
<evidence type="ECO:0008006" key="6">
    <source>
        <dbReference type="Google" id="ProtNLM"/>
    </source>
</evidence>
<reference evidence="4 5" key="1">
    <citation type="submission" date="2012-07" db="EMBL/GenBank/DDBJ databases">
        <title>The Genome Sequence of Facklamia ignava CCUG 37419.</title>
        <authorList>
            <consortium name="The Broad Institute Genome Sequencing Platform"/>
            <person name="Earl A."/>
            <person name="Ward D."/>
            <person name="Feldgarden M."/>
            <person name="Gevers D."/>
            <person name="Huys G."/>
            <person name="Walker B."/>
            <person name="Young S.K."/>
            <person name="Zeng Q."/>
            <person name="Gargeya S."/>
            <person name="Fitzgerald M."/>
            <person name="Haas B."/>
            <person name="Abouelleil A."/>
            <person name="Alvarado L."/>
            <person name="Arachchi H.M."/>
            <person name="Berlin A.M."/>
            <person name="Chapman S.B."/>
            <person name="Goldberg J."/>
            <person name="Griggs A."/>
            <person name="Gujja S."/>
            <person name="Hansen M."/>
            <person name="Howarth C."/>
            <person name="Imamovic A."/>
            <person name="Larimer J."/>
            <person name="McCowen C."/>
            <person name="Montmayeur A."/>
            <person name="Murphy C."/>
            <person name="Neiman D."/>
            <person name="Pearson M."/>
            <person name="Priest M."/>
            <person name="Roberts A."/>
            <person name="Saif S."/>
            <person name="Shea T."/>
            <person name="Sisk P."/>
            <person name="Sykes S."/>
            <person name="Wortman J."/>
            <person name="Nusbaum C."/>
            <person name="Birren B."/>
        </authorList>
    </citation>
    <scope>NUCLEOTIDE SEQUENCE [LARGE SCALE GENOMIC DNA]</scope>
    <source>
        <strain evidence="4 5">CCUG 37419</strain>
    </source>
</reference>
<feature type="domain" description="Transposase InsH N-terminal" evidence="3">
    <location>
        <begin position="21"/>
        <end position="118"/>
    </location>
</feature>
<feature type="compositionally biased region" description="Basic and acidic residues" evidence="1">
    <location>
        <begin position="188"/>
        <end position="200"/>
    </location>
</feature>
<dbReference type="eggNOG" id="COG3039">
    <property type="taxonomic scope" value="Bacteria"/>
</dbReference>
<evidence type="ECO:0000256" key="1">
    <source>
        <dbReference type="SAM" id="MobiDB-lite"/>
    </source>
</evidence>
<sequence length="434" mass="50332">MMSINAESKTFEARHQIAFHALEDLVPEEHLLRKIDRYIDFSFIYDLVEDVYCLDNGRPSIDPVTLIKIPIIQYLFGIPSMRQTIQEIQVNVAYRWFLGLSFTDTVPHFSTFGKNYKRRFEGTNIAEQIFSQILIQCFEAGVVDSKDIFIDGTHVKACANGRKYTNEEILIQAKWLADEMMEAVQKDREMHGKKPLKNTEKVASTKSQKISPNDPEAGWFHKGDHKQVFAYNIQTACDRNGWVLGYSVHSGNTHDTQAFPSLFDKIISFDPARIIADAGYKTPTIAQFLLSKAITPIFPYTRPRRKPENRDIVYDEYYDCYLDENNTVYHYTTTNRKGYREYRASGEERSKRVITRHVWQEALETCEEIRHSDGMRALYQERKQSVERLFGTAKEHHGFRYTHLVGKALMEFKAGLTFACLNMKKLANILALRS</sequence>
<dbReference type="InterPro" id="IPR002559">
    <property type="entry name" value="Transposase_11"/>
</dbReference>
<proteinExistence type="predicted"/>
<dbReference type="PANTHER" id="PTHR33408:SF2">
    <property type="entry name" value="TRANSPOSASE DDE DOMAIN-CONTAINING PROTEIN"/>
    <property type="match status" value="1"/>
</dbReference>
<accession>K1LJ83</accession>
<dbReference type="GO" id="GO:0003677">
    <property type="term" value="F:DNA binding"/>
    <property type="evidence" value="ECO:0007669"/>
    <property type="project" value="InterPro"/>
</dbReference>
<dbReference type="Pfam" id="PF01609">
    <property type="entry name" value="DDE_Tnp_1"/>
    <property type="match status" value="1"/>
</dbReference>
<evidence type="ECO:0000259" key="3">
    <source>
        <dbReference type="Pfam" id="PF05598"/>
    </source>
</evidence>
<name>K1LJ83_9LACT</name>
<dbReference type="HOGENOM" id="CLU_021293_2_2_9"/>
<evidence type="ECO:0000313" key="4">
    <source>
        <dbReference type="EMBL" id="EKB56755.1"/>
    </source>
</evidence>
<dbReference type="EMBL" id="AGZE01000023">
    <property type="protein sequence ID" value="EKB56755.1"/>
    <property type="molecule type" value="Genomic_DNA"/>
</dbReference>
<dbReference type="GO" id="GO:0006313">
    <property type="term" value="P:DNA transposition"/>
    <property type="evidence" value="ECO:0007669"/>
    <property type="project" value="InterPro"/>
</dbReference>
<dbReference type="RefSeq" id="WP_006701461.1">
    <property type="nucleotide sequence ID" value="NZ_JH932301.1"/>
</dbReference>
<feature type="domain" description="Transposase IS4-like" evidence="2">
    <location>
        <begin position="148"/>
        <end position="423"/>
    </location>
</feature>
<dbReference type="Proteomes" id="UP000005147">
    <property type="component" value="Unassembled WGS sequence"/>
</dbReference>
<dbReference type="Pfam" id="PF05598">
    <property type="entry name" value="DUF772"/>
    <property type="match status" value="1"/>
</dbReference>
<dbReference type="STRING" id="883112.HMPREF9707_00813"/>
<dbReference type="NCBIfam" id="NF033551">
    <property type="entry name" value="transpos_IS1182"/>
    <property type="match status" value="1"/>
</dbReference>
<gene>
    <name evidence="4" type="ORF">HMPREF9707_00813</name>
</gene>
<dbReference type="InterPro" id="IPR008490">
    <property type="entry name" value="Transposase_InsH_N"/>
</dbReference>
<keyword evidence="5" id="KW-1185">Reference proteome</keyword>
<dbReference type="PATRIC" id="fig|883112.3.peg.808"/>
<evidence type="ECO:0000313" key="5">
    <source>
        <dbReference type="Proteomes" id="UP000005147"/>
    </source>
</evidence>
<organism evidence="4 5">
    <name type="scientific">Falseniella ignava CCUG 37419</name>
    <dbReference type="NCBI Taxonomy" id="883112"/>
    <lineage>
        <taxon>Bacteria</taxon>
        <taxon>Bacillati</taxon>
        <taxon>Bacillota</taxon>
        <taxon>Bacilli</taxon>
        <taxon>Lactobacillales</taxon>
        <taxon>Aerococcaceae</taxon>
        <taxon>Falseniella</taxon>
    </lineage>
</organism>
<dbReference type="PANTHER" id="PTHR33408">
    <property type="entry name" value="TRANSPOSASE"/>
    <property type="match status" value="1"/>
</dbReference>
<feature type="compositionally biased region" description="Polar residues" evidence="1">
    <location>
        <begin position="201"/>
        <end position="211"/>
    </location>
</feature>
<dbReference type="InterPro" id="IPR047629">
    <property type="entry name" value="IS1182_transpos"/>
</dbReference>